<reference evidence="2" key="3">
    <citation type="submission" date="2023-05" db="EMBL/GenBank/DDBJ databases">
        <authorList>
            <person name="Smith C.H."/>
        </authorList>
    </citation>
    <scope>NUCLEOTIDE SEQUENCE</scope>
    <source>
        <strain evidence="2">CHS0354</strain>
        <tissue evidence="2">Mantle</tissue>
    </source>
</reference>
<reference evidence="2" key="1">
    <citation type="journal article" date="2021" name="Genome Biol. Evol.">
        <title>A High-Quality Reference Genome for a Parasitic Bivalve with Doubly Uniparental Inheritance (Bivalvia: Unionida).</title>
        <authorList>
            <person name="Smith C.H."/>
        </authorList>
    </citation>
    <scope>NUCLEOTIDE SEQUENCE</scope>
    <source>
        <strain evidence="2">CHS0354</strain>
    </source>
</reference>
<protein>
    <submittedName>
        <fullName evidence="2">Uncharacterized protein</fullName>
    </submittedName>
</protein>
<accession>A0AAE0VPG2</accession>
<dbReference type="EMBL" id="JAEAOA010000663">
    <property type="protein sequence ID" value="KAK3585748.1"/>
    <property type="molecule type" value="Genomic_DNA"/>
</dbReference>
<name>A0AAE0VPG2_9BIVA</name>
<proteinExistence type="predicted"/>
<sequence>MSTHDVCVGIMEETSLNDPRRIPIAIIESHNNEVQLLASEINKNNIEEKVDKPERKLDYYSPDQGMDTKDGNSIVDYSEKITDFAEGYLHAKFNKVLAQNNTYQNQNMSVTGNEQIDGEVTQDNADRVRNNVNMNDERKNTYDHAFAIINCELQEVRSGYKDEFKCDDCATRKKTKSEGVQSSQNYEHEESPMSNEGTASAEVQCDTNDKQSVLDIAEVKYIRSDNDLVGSNFQSKILLEVQNSTVQQKFQSDIEIVDDQNNAMLNMTSQSRPENKDGRESMEDTEVSADEMHIKCRIIMVAIDENKCDNKRDTFIEKDICDTSFASSTGPNSSVVSANAYIAREYKQKSGTEELSEATKQMTTKPNIKNKIVSKRPNKQEKDNRLADESRDNIPILGDGDRDKILNYFGKSNDSIRISETIGEWSLGIEDNKMCFKSALKYTFPEIENITSYLGYTTLADGIEMGFCSQIRLISMMISCPEK</sequence>
<evidence type="ECO:0000256" key="1">
    <source>
        <dbReference type="SAM" id="MobiDB-lite"/>
    </source>
</evidence>
<feature type="region of interest" description="Disordered" evidence="1">
    <location>
        <begin position="175"/>
        <end position="201"/>
    </location>
</feature>
<dbReference type="Proteomes" id="UP001195483">
    <property type="component" value="Unassembled WGS sequence"/>
</dbReference>
<comment type="caution">
    <text evidence="2">The sequence shown here is derived from an EMBL/GenBank/DDBJ whole genome shotgun (WGS) entry which is preliminary data.</text>
</comment>
<evidence type="ECO:0000313" key="2">
    <source>
        <dbReference type="EMBL" id="KAK3585748.1"/>
    </source>
</evidence>
<dbReference type="AlphaFoldDB" id="A0AAE0VPG2"/>
<evidence type="ECO:0000313" key="3">
    <source>
        <dbReference type="Proteomes" id="UP001195483"/>
    </source>
</evidence>
<keyword evidence="3" id="KW-1185">Reference proteome</keyword>
<reference evidence="2" key="2">
    <citation type="journal article" date="2021" name="Genome Biol. Evol.">
        <title>Developing a high-quality reference genome for a parasitic bivalve with doubly uniparental inheritance (Bivalvia: Unionida).</title>
        <authorList>
            <person name="Smith C.H."/>
        </authorList>
    </citation>
    <scope>NUCLEOTIDE SEQUENCE</scope>
    <source>
        <strain evidence="2">CHS0354</strain>
        <tissue evidence="2">Mantle</tissue>
    </source>
</reference>
<organism evidence="2 3">
    <name type="scientific">Potamilus streckersoni</name>
    <dbReference type="NCBI Taxonomy" id="2493646"/>
    <lineage>
        <taxon>Eukaryota</taxon>
        <taxon>Metazoa</taxon>
        <taxon>Spiralia</taxon>
        <taxon>Lophotrochozoa</taxon>
        <taxon>Mollusca</taxon>
        <taxon>Bivalvia</taxon>
        <taxon>Autobranchia</taxon>
        <taxon>Heteroconchia</taxon>
        <taxon>Palaeoheterodonta</taxon>
        <taxon>Unionida</taxon>
        <taxon>Unionoidea</taxon>
        <taxon>Unionidae</taxon>
        <taxon>Ambleminae</taxon>
        <taxon>Lampsilini</taxon>
        <taxon>Potamilus</taxon>
    </lineage>
</organism>
<gene>
    <name evidence="2" type="ORF">CHS0354_010506</name>
</gene>